<feature type="coiled-coil region" evidence="1">
    <location>
        <begin position="776"/>
        <end position="810"/>
    </location>
</feature>
<dbReference type="EMBL" id="JAOVZO020000015">
    <property type="protein sequence ID" value="MDC8012943.1"/>
    <property type="molecule type" value="Genomic_DNA"/>
</dbReference>
<reference evidence="4" key="1">
    <citation type="submission" date="2023-02" db="EMBL/GenBank/DDBJ databases">
        <title>Tahibacter soli sp. nov. isolated from soil.</title>
        <authorList>
            <person name="Baek J.H."/>
            <person name="Lee J.K."/>
            <person name="Choi D.G."/>
            <person name="Jeon C.O."/>
        </authorList>
    </citation>
    <scope>NUCLEOTIDE SEQUENCE</scope>
    <source>
        <strain evidence="4">BL</strain>
    </source>
</reference>
<keyword evidence="5" id="KW-1185">Reference proteome</keyword>
<evidence type="ECO:0000259" key="3">
    <source>
        <dbReference type="Pfam" id="PF20155"/>
    </source>
</evidence>
<protein>
    <submittedName>
        <fullName evidence="4">Tape measure protein</fullName>
    </submittedName>
</protein>
<dbReference type="Pfam" id="PF20155">
    <property type="entry name" value="TMP_3"/>
    <property type="match status" value="1"/>
</dbReference>
<proteinExistence type="predicted"/>
<comment type="caution">
    <text evidence="4">The sequence shown here is derived from an EMBL/GenBank/DDBJ whole genome shotgun (WGS) entry which is preliminary data.</text>
</comment>
<evidence type="ECO:0000256" key="1">
    <source>
        <dbReference type="SAM" id="Coils"/>
    </source>
</evidence>
<feature type="domain" description="Tape measure protein N-terminal" evidence="3">
    <location>
        <begin position="96"/>
        <end position="286"/>
    </location>
</feature>
<dbReference type="InterPro" id="IPR013491">
    <property type="entry name" value="Tape_meas_N"/>
</dbReference>
<dbReference type="PANTHER" id="PTHR34491">
    <property type="entry name" value="A-TYPE INCLUSION PROTEIN, PUTATIVE-RELATED"/>
    <property type="match status" value="1"/>
</dbReference>
<keyword evidence="1" id="KW-0175">Coiled coil</keyword>
<name>A0A9X4BHY5_9GAMM</name>
<organism evidence="4 5">
    <name type="scientific">Tahibacter soli</name>
    <dbReference type="NCBI Taxonomy" id="2983605"/>
    <lineage>
        <taxon>Bacteria</taxon>
        <taxon>Pseudomonadati</taxon>
        <taxon>Pseudomonadota</taxon>
        <taxon>Gammaproteobacteria</taxon>
        <taxon>Lysobacterales</taxon>
        <taxon>Rhodanobacteraceae</taxon>
        <taxon>Tahibacter</taxon>
    </lineage>
</organism>
<dbReference type="NCBIfam" id="TIGR02675">
    <property type="entry name" value="tape_meas_nterm"/>
    <property type="match status" value="1"/>
</dbReference>
<dbReference type="RefSeq" id="WP_263544635.1">
    <property type="nucleotide sequence ID" value="NZ_JAOVZO020000015.1"/>
</dbReference>
<sequence>MTDPVVKLRLTLDSGQFVGDVRVSQRALADLSGSAGQTGNTLRSSTNDLERFGSAAERVSRQNISGLNAGLTTGAGLARQMGGALAGIGVAAFANELASTADEYTNLSSKVRLVTNSEQNLIDVRRKLYGIAQDTRADLSATSDLYTRLTRATTTLFIAEQDRLRISETVNKSFAVSGASATEAGAAITQFSQGLQSGALRGDEFNSVAEQAPILMELFAKSLGKTRGELRAMAEAGQLTAGILTRALLDGSRDIDKQFAQMSLTIGGASTQLANAWTRWIGESNEGVGASRLAASAISLLADNLGTVATLVLGIATVWGVRYVAGITAAALATRAQAAAVAAAAATNTTAQLAEARAAETAAVAHLARMRALEAGISSTGRAIAAEQALAVAQARTIAATEAATAAAITKVGALSRLGSGLSALVGGPLGAAVIALGALYLAYESVNKAAKDWEDGIAASSAQLDSAAAKTVSLDNAMKQLSKAPIPPIADVAKQYIDNVDLILVKHTELRDRTAALNDAIGGDWRALFASGNYTAPPEVQAVIDQVVKLENDLHRLEAAQASLGASLRGTVGPALDDASAAFARFRANADVGSILLGIGEGFTAIVSGTRTLAANASATAFFGDLSKKAADANEKLKTAGKSSTEIARAYVEQGLAAARLAGLSAELIAQKEREGNAYIATVAALDRAKASHTSTASAERLHDQQARQLEKTIEAQAQATDDLTDIQTDLAAGLNGPVARAMNEHQRLLDRIAKAAKVWLDQGPPTAAVQAELARVLADANAQYDVRLRQAEDEADVVARTLEQLDQEISLRGLSNEARTAEEVVIQAVNRAKEQGKPLSEEEIRQLRAGVVARQEMLRSIDGAREAYENNQRAYGNMVNSMADLGADVLTRQIRTWSDFRDALVGIVVDMVRQIIANWLRVQMLGNGGGGGFMNSVVQMFSGAGGGGASGGGFNAGNNSLTSRAGQAVAPWLANNPGFVGNVGAWGGAIAGANYGWNNRGSGNGSGGSIAGAATYGVAGWAAGTVAAGAVLGGSAAVAAGGTAVAGAATGAMGAMAAIPVIGWIALAIALIDKFTGGKIFGSRFKPDWATVALNVGESGGDATTTIREVRNRSLFRGREWQNREVESTEDAERAADELFESIGRVMKDDARRLGIEVPPILAASLQTIQDLDEKGRIKSTKYVVEMLGRTWEEATGELAALRITAEERIAVAAAASGGEASRIAEQWRDSAEKLAEGAEFLINAQTDIGQGRGLLGANSTLTEVTELVQDLANAGETLSQTYARLTVSAESWRRAIDILGVDMRTSGDAFVRFSADIVEAAGGIDRANALWSSFFENFGGSDLMQYQLDSVVNAAERELNDIGIDGLISLDEFKQRFKTALPTLTPEQVVQWLEAGNALAEATRAQESYANALKAYDDFVSGLRASLEPFAETPFETEMRAIDQWRLDTIDSMHQLARAAGLAAAKEEDLALVEMRAAQLRAQAIRQLEISTRDLVSRLYGGAPGSLDEVTRRIQELEAAQSGAMAGVGDVADASAQRYEDELAAIERIRGFVNSLLLNQQLTTLTPEQQLAEAQRQYDLVLARARAGDAQAMQQLPDLAQQLLDRARGYYSSGDQYQAIFDAVRSQLLGISPSSQPGGGYGTGGAVTFTASAELQALYERRDELLAEQERETRLAMAQQLAVQLRELGESSGRPILELAASLGVKLDQFVRDLGIDVADVTAQTVLQLADLASTLGISLGELAGAVGASLGELADANSAINDALEQRINALPAAERALLEPLFRAVEAATNAADANAAIASLQTATNALPAQYRDLLAPLLGMPQSTQTAIGNTASMTADVASNTAKFAEAAYHGGMSLAFQGDVSNASLVEMHSRLAEIRDALTNGAGINSGSYADAIPASKTSGIVPIRNAANEATFGASWNASNALAAFTQTNRETQRAIADELKRLREEVAALRAERREGDRSVVRAVERVELATSESAQTQAREFRRAKERGA</sequence>
<evidence type="ECO:0000256" key="2">
    <source>
        <dbReference type="SAM" id="MobiDB-lite"/>
    </source>
</evidence>
<gene>
    <name evidence="4" type="ORF">OD750_010345</name>
</gene>
<feature type="coiled-coil region" evidence="1">
    <location>
        <begin position="1944"/>
        <end position="1971"/>
    </location>
</feature>
<dbReference type="Proteomes" id="UP001139971">
    <property type="component" value="Unassembled WGS sequence"/>
</dbReference>
<evidence type="ECO:0000313" key="4">
    <source>
        <dbReference type="EMBL" id="MDC8012943.1"/>
    </source>
</evidence>
<accession>A0A9X4BHY5</accession>
<feature type="region of interest" description="Disordered" evidence="2">
    <location>
        <begin position="1982"/>
        <end position="2002"/>
    </location>
</feature>
<evidence type="ECO:0000313" key="5">
    <source>
        <dbReference type="Proteomes" id="UP001139971"/>
    </source>
</evidence>
<feature type="compositionally biased region" description="Basic and acidic residues" evidence="2">
    <location>
        <begin position="1992"/>
        <end position="2002"/>
    </location>
</feature>
<dbReference type="PANTHER" id="PTHR34491:SF74">
    <property type="entry name" value="DUF4456 DOMAIN-CONTAINING PROTEIN"/>
    <property type="match status" value="1"/>
</dbReference>